<name>A0A2H1KPS0_BREAU</name>
<evidence type="ECO:0000256" key="1">
    <source>
        <dbReference type="SAM" id="MobiDB-lite"/>
    </source>
</evidence>
<feature type="region of interest" description="Disordered" evidence="1">
    <location>
        <begin position="105"/>
        <end position="136"/>
    </location>
</feature>
<gene>
    <name evidence="2" type="ORF">BAUR9175_03734</name>
</gene>
<keyword evidence="3" id="KW-1185">Reference proteome</keyword>
<reference evidence="2" key="1">
    <citation type="submission" date="2017-03" db="EMBL/GenBank/DDBJ databases">
        <authorList>
            <person name="Monnet C."/>
        </authorList>
    </citation>
    <scope>NUCLEOTIDE SEQUENCE [LARGE SCALE GENOMIC DNA]</scope>
    <source>
        <strain evidence="2">ATCC 9175</strain>
    </source>
</reference>
<comment type="caution">
    <text evidence="2">The sequence shown here is derived from an EMBL/GenBank/DDBJ whole genome shotgun (WGS) entry which is preliminary data.</text>
</comment>
<evidence type="ECO:0000313" key="3">
    <source>
        <dbReference type="Proteomes" id="UP000234525"/>
    </source>
</evidence>
<sequence>ETVAVGDGIRTTLARGSEPTYTIIVLTDSLLLEHDAAGSGGDLGKHLWKRPVRDRDTTSCPHVMFALEPERTAKNQPNRWIKAKALRPITASSGVTWSTSSAAEVASSCGSTPGSNRRPTIGSATAGTDALPVASP</sequence>
<dbReference type="AlphaFoldDB" id="A0A2H1KPS0"/>
<evidence type="ECO:0000313" key="2">
    <source>
        <dbReference type="EMBL" id="SMY01813.1"/>
    </source>
</evidence>
<accession>A0A2H1KPS0</accession>
<feature type="compositionally biased region" description="Polar residues" evidence="1">
    <location>
        <begin position="105"/>
        <end position="126"/>
    </location>
</feature>
<proteinExistence type="predicted"/>
<feature type="non-terminal residue" evidence="2">
    <location>
        <position position="1"/>
    </location>
</feature>
<dbReference type="EMBL" id="FXZB01000045">
    <property type="protein sequence ID" value="SMY01813.1"/>
    <property type="molecule type" value="Genomic_DNA"/>
</dbReference>
<dbReference type="Proteomes" id="UP000234525">
    <property type="component" value="Unassembled WGS sequence"/>
</dbReference>
<organism evidence="2 3">
    <name type="scientific">Brevibacterium aurantiacum</name>
    <dbReference type="NCBI Taxonomy" id="273384"/>
    <lineage>
        <taxon>Bacteria</taxon>
        <taxon>Bacillati</taxon>
        <taxon>Actinomycetota</taxon>
        <taxon>Actinomycetes</taxon>
        <taxon>Micrococcales</taxon>
        <taxon>Brevibacteriaceae</taxon>
        <taxon>Brevibacterium</taxon>
    </lineage>
</organism>
<protein>
    <submittedName>
        <fullName evidence="2">Uncharacterized protein</fullName>
    </submittedName>
</protein>